<sequence length="55" mass="6402">MFRLVMQLDAPLEQEDMFLQYVSSCEDCLKCILETILIVIEAHMVIKALTKKDIK</sequence>
<accession>C0CVQ0</accession>
<keyword evidence="2" id="KW-1185">Reference proteome</keyword>
<name>C0CVQ0_9FIRM</name>
<organism evidence="1 2">
    <name type="scientific">[Clostridium] asparagiforme DSM 15981</name>
    <dbReference type="NCBI Taxonomy" id="518636"/>
    <lineage>
        <taxon>Bacteria</taxon>
        <taxon>Bacillati</taxon>
        <taxon>Bacillota</taxon>
        <taxon>Clostridia</taxon>
        <taxon>Lachnospirales</taxon>
        <taxon>Lachnospiraceae</taxon>
        <taxon>Enterocloster</taxon>
    </lineage>
</organism>
<protein>
    <submittedName>
        <fullName evidence="1">Uncharacterized protein</fullName>
    </submittedName>
</protein>
<comment type="caution">
    <text evidence="1">The sequence shown here is derived from an EMBL/GenBank/DDBJ whole genome shotgun (WGS) entry which is preliminary data.</text>
</comment>
<dbReference type="EMBL" id="ACCJ01000046">
    <property type="protein sequence ID" value="EEG56861.1"/>
    <property type="molecule type" value="Genomic_DNA"/>
</dbReference>
<evidence type="ECO:0000313" key="2">
    <source>
        <dbReference type="Proteomes" id="UP000004756"/>
    </source>
</evidence>
<evidence type="ECO:0000313" key="1">
    <source>
        <dbReference type="EMBL" id="EEG56861.1"/>
    </source>
</evidence>
<dbReference type="AlphaFoldDB" id="C0CVQ0"/>
<reference evidence="1 2" key="1">
    <citation type="submission" date="2009-01" db="EMBL/GenBank/DDBJ databases">
        <authorList>
            <person name="Fulton L."/>
            <person name="Clifton S."/>
            <person name="Fulton B."/>
            <person name="Xu J."/>
            <person name="Minx P."/>
            <person name="Pepin K.H."/>
            <person name="Johnson M."/>
            <person name="Bhonagiri V."/>
            <person name="Nash W.E."/>
            <person name="Mardis E.R."/>
            <person name="Wilson R.K."/>
        </authorList>
    </citation>
    <scope>NUCLEOTIDE SEQUENCE [LARGE SCALE GENOMIC DNA]</scope>
    <source>
        <strain evidence="1 2">DSM 15981</strain>
    </source>
</reference>
<proteinExistence type="predicted"/>
<dbReference type="Proteomes" id="UP000004756">
    <property type="component" value="Unassembled WGS sequence"/>
</dbReference>
<gene>
    <name evidence="1" type="ORF">CLOSTASPAR_01053</name>
</gene>
<reference evidence="1 2" key="2">
    <citation type="submission" date="2009-02" db="EMBL/GenBank/DDBJ databases">
        <title>Draft genome sequence of Clostridium asparagiforme (DSM 15981).</title>
        <authorList>
            <person name="Sudarsanam P."/>
            <person name="Ley R."/>
            <person name="Guruge J."/>
            <person name="Turnbaugh P.J."/>
            <person name="Mahowald M."/>
            <person name="Liep D."/>
            <person name="Gordon J."/>
        </authorList>
    </citation>
    <scope>NUCLEOTIDE SEQUENCE [LARGE SCALE GENOMIC DNA]</scope>
    <source>
        <strain evidence="1 2">DSM 15981</strain>
    </source>
</reference>
<dbReference type="HOGENOM" id="CLU_3023809_0_0_9"/>